<proteinExistence type="inferred from homology"/>
<dbReference type="FunFam" id="1.50.10.10:FF:000004">
    <property type="entry name" value="Phosphorylase b kinase regulatory subunit"/>
    <property type="match status" value="1"/>
</dbReference>
<evidence type="ECO:0000259" key="14">
    <source>
        <dbReference type="Pfam" id="PF00723"/>
    </source>
</evidence>
<dbReference type="SUPFAM" id="SSF48208">
    <property type="entry name" value="Six-hairpin glycosidases"/>
    <property type="match status" value="1"/>
</dbReference>
<dbReference type="EMBL" id="QEAO01000020">
    <property type="protein sequence ID" value="TPX33444.1"/>
    <property type="molecule type" value="Genomic_DNA"/>
</dbReference>
<evidence type="ECO:0000256" key="13">
    <source>
        <dbReference type="SAM" id="MobiDB-lite"/>
    </source>
</evidence>
<feature type="compositionally biased region" description="Polar residues" evidence="13">
    <location>
        <begin position="866"/>
        <end position="881"/>
    </location>
</feature>
<dbReference type="UniPathway" id="UPA00163"/>
<evidence type="ECO:0000256" key="12">
    <source>
        <dbReference type="ARBA" id="ARBA00023289"/>
    </source>
</evidence>
<evidence type="ECO:0000256" key="2">
    <source>
        <dbReference type="ARBA" id="ARBA00004342"/>
    </source>
</evidence>
<dbReference type="Proteomes" id="UP000319731">
    <property type="component" value="Unassembled WGS sequence"/>
</dbReference>
<keyword evidence="8" id="KW-0112">Calmodulin-binding</keyword>
<evidence type="ECO:0000256" key="1">
    <source>
        <dbReference type="ARBA" id="ARBA00002837"/>
    </source>
</evidence>
<feature type="compositionally biased region" description="Polar residues" evidence="13">
    <location>
        <begin position="788"/>
        <end position="804"/>
    </location>
</feature>
<feature type="region of interest" description="Disordered" evidence="13">
    <location>
        <begin position="730"/>
        <end position="881"/>
    </location>
</feature>
<evidence type="ECO:0000256" key="9">
    <source>
        <dbReference type="ARBA" id="ARBA00023136"/>
    </source>
</evidence>
<feature type="compositionally biased region" description="Polar residues" evidence="13">
    <location>
        <begin position="840"/>
        <end position="857"/>
    </location>
</feature>
<evidence type="ECO:0000259" key="15">
    <source>
        <dbReference type="Pfam" id="PF19292"/>
    </source>
</evidence>
<accession>A0A507C5U0</accession>
<feature type="compositionally biased region" description="Basic and acidic residues" evidence="13">
    <location>
        <begin position="1099"/>
        <end position="1113"/>
    </location>
</feature>
<dbReference type="PANTHER" id="PTHR10749">
    <property type="entry name" value="PHOSPHORYLASE B KINASE REGULATORY SUBUNIT"/>
    <property type="match status" value="1"/>
</dbReference>
<evidence type="ECO:0000256" key="7">
    <source>
        <dbReference type="ARBA" id="ARBA00022600"/>
    </source>
</evidence>
<dbReference type="InterPro" id="IPR012341">
    <property type="entry name" value="6hp_glycosidase-like_sf"/>
</dbReference>
<keyword evidence="6" id="KW-0597">Phosphoprotein</keyword>
<sequence>MRKANYLNSRSTDNIATSSSAASSSHRRGMAVEASAPPNTAVPQHVDYDKKRRETLGKLDIYYQQVCTIILERQNAVTGLIPASVAVTAHGDYRDAWVRDNVYSILAVWGVSLAYRRIDDEQGRGYELEHATAKCMRGLLFAMMGQAAKVEKFKNTQSLTDCLHAKYNTSTGATVVGDSEWGHLQIDATSIFIFYLAQMTASGMQIVYTMDEVNFVQNLVFYIERAYRTPDYGIWERGNKLNHGMPELNSSSIGMAVAALQAINGINLFGGRGGSASVIHVLPDEITRNVTTLQSALPRESNSKEVDAAILSVISFPAFAVSDYALVNRTRNEITKKLGGKFGMKRFLRDGHQTELEDNSRGHYNPHELQVFENIESEWPLFFTYMVLDGFFRGDITQAEDYLERLKPLLVDTSVQHNQTDPETSEELRKGTLHNFPKPPPVQIQLVPEIYKVPKDLVDAEKNDPGSQQRVPNENVPLVWAQSLYTLGLLLKDDLVTPAELDPLGRRFVPNRDETKKDAVVQVVLLAESSELQAQLATFGLSTQTREECDPITISPPSALRDAYVTLGANTKLGLTGRPLRPIGTLSTSKMYRCHGKLYCFLPHFMDREEFFLVSDYDYLASVFEQELAFVRSNWSSPGRPTMAVMLTKEMIMGSRVSDKSPDGRSQQVETAKNLLNLFLSLRSGNVNGVRVRLGRLGDMVNTACIESLDFLSYGVGGQADWHQVLKGPASWSEPSKLSKNVTSASVGPGARQRKRTTRRRVSQSGDAIGSKSPLSSPYYTEDPSIPYNDSTFSLDHSPPQSIPVSPLHANGEPHANGVSNGALASDAATTPDDADSKRTNIATSALTKPQSEQGSLTARDDHGPTVTTAMERTTSPTPTSEMLTLTLGDPSHIDQAVSTLSESSNMYEQIDLLHYLFSCNGLDYSVGGLGTVRNLLEEVYVKATTLRQWNVVRHAAGLLRKVVNSLTVNVADLLIRQRPVTIGFGGDNEFFIASPMNPGALVDIIYNRCASDVREAPLVQEVFTYLGSFIRSSPDLFDGIMRLRTHLIIIAMRDEIARIMNCDEAEAVENLMQLSPFEMKTLLGEVLSGSTDSSILESSKDADKPGHLKESGDSVPAALLPSNGKWLRRRKDDGALNRVPDRFYPRVWKILSKVHGILVGKAFLPRDPTVSEKTEEELAFALQLEAILDVIRDPAERQITVECLVVIARMIERNPELRIKEGTLDLLAIVRDAILRCWTKFIAEKRGETIPAGAENKDAVTTPHGGADPEVAKFIEGLSPDKIERLARRLFFDLPCDGKDGTMAYLASSCLRACFDEGQSR</sequence>
<comment type="subcellular location">
    <subcellularLocation>
        <location evidence="2">Cell membrane</location>
        <topology evidence="2">Lipid-anchor</topology>
        <orientation evidence="2">Cytoplasmic side</orientation>
    </subcellularLocation>
</comment>
<dbReference type="GO" id="GO:0005516">
    <property type="term" value="F:calmodulin binding"/>
    <property type="evidence" value="ECO:0007669"/>
    <property type="project" value="UniProtKB-KW"/>
</dbReference>
<evidence type="ECO:0000256" key="8">
    <source>
        <dbReference type="ARBA" id="ARBA00022860"/>
    </source>
</evidence>
<keyword evidence="17" id="KW-1185">Reference proteome</keyword>
<evidence type="ECO:0000256" key="3">
    <source>
        <dbReference type="ARBA" id="ARBA00005131"/>
    </source>
</evidence>
<dbReference type="Pfam" id="PF00723">
    <property type="entry name" value="Glyco_hydro_15"/>
    <property type="match status" value="1"/>
</dbReference>
<name>A0A507C5U0_9FUNG</name>
<feature type="region of interest" description="Disordered" evidence="13">
    <location>
        <begin position="1095"/>
        <end position="1117"/>
    </location>
</feature>
<keyword evidence="5" id="KW-1003">Cell membrane</keyword>
<dbReference type="OrthoDB" id="5971574at2759"/>
<dbReference type="PANTHER" id="PTHR10749:SF8">
    <property type="entry name" value="PHOSPHORYLASE B KINASE REGULATORY SUBUNIT BETA"/>
    <property type="match status" value="1"/>
</dbReference>
<dbReference type="RefSeq" id="XP_031024419.1">
    <property type="nucleotide sequence ID" value="XM_031169585.1"/>
</dbReference>
<evidence type="ECO:0000256" key="10">
    <source>
        <dbReference type="ARBA" id="ARBA00023277"/>
    </source>
</evidence>
<keyword evidence="7" id="KW-0321">Glycogen metabolism</keyword>
<keyword evidence="11" id="KW-0449">Lipoprotein</keyword>
<protein>
    <submittedName>
        <fullName evidence="16">Uncharacterized protein</fullName>
    </submittedName>
</protein>
<keyword evidence="12" id="KW-0636">Prenylation</keyword>
<dbReference type="GeneID" id="42004882"/>
<dbReference type="GO" id="GO:0005886">
    <property type="term" value="C:plasma membrane"/>
    <property type="evidence" value="ECO:0007669"/>
    <property type="project" value="UniProtKB-SubCell"/>
</dbReference>
<comment type="function">
    <text evidence="1">Phosphorylase b kinase catalyzes the phosphorylation of serine in certain substrates, including troponin I. The alpha chain may bind calmodulin.</text>
</comment>
<reference evidence="16 17" key="1">
    <citation type="journal article" date="2019" name="Sci. Rep.">
        <title>Comparative genomics of chytrid fungi reveal insights into the obligate biotrophic and pathogenic lifestyle of Synchytrium endobioticum.</title>
        <authorList>
            <person name="van de Vossenberg B.T.L.H."/>
            <person name="Warris S."/>
            <person name="Nguyen H.D.T."/>
            <person name="van Gent-Pelzer M.P.E."/>
            <person name="Joly D.L."/>
            <person name="van de Geest H.C."/>
            <person name="Bonants P.J.M."/>
            <person name="Smith D.S."/>
            <person name="Levesque C.A."/>
            <person name="van der Lee T.A.J."/>
        </authorList>
    </citation>
    <scope>NUCLEOTIDE SEQUENCE [LARGE SCALE GENOMIC DNA]</scope>
    <source>
        <strain evidence="16 17">JEL517</strain>
    </source>
</reference>
<comment type="similarity">
    <text evidence="4">Belongs to the phosphorylase b kinase regulatory chain family.</text>
</comment>
<comment type="pathway">
    <text evidence="3">Glycan biosynthesis; glycogen metabolism.</text>
</comment>
<evidence type="ECO:0000256" key="6">
    <source>
        <dbReference type="ARBA" id="ARBA00022553"/>
    </source>
</evidence>
<dbReference type="InterPro" id="IPR008928">
    <property type="entry name" value="6-hairpin_glycosidase_sf"/>
</dbReference>
<dbReference type="STRING" id="1806994.A0A507C5U0"/>
<comment type="caution">
    <text evidence="16">The sequence shown here is derived from an EMBL/GenBank/DDBJ whole genome shotgun (WGS) entry which is preliminary data.</text>
</comment>
<evidence type="ECO:0000256" key="11">
    <source>
        <dbReference type="ARBA" id="ARBA00023288"/>
    </source>
</evidence>
<evidence type="ECO:0000256" key="4">
    <source>
        <dbReference type="ARBA" id="ARBA00007128"/>
    </source>
</evidence>
<organism evidence="16 17">
    <name type="scientific">Synchytrium microbalum</name>
    <dbReference type="NCBI Taxonomy" id="1806994"/>
    <lineage>
        <taxon>Eukaryota</taxon>
        <taxon>Fungi</taxon>
        <taxon>Fungi incertae sedis</taxon>
        <taxon>Chytridiomycota</taxon>
        <taxon>Chytridiomycota incertae sedis</taxon>
        <taxon>Chytridiomycetes</taxon>
        <taxon>Synchytriales</taxon>
        <taxon>Synchytriaceae</taxon>
        <taxon>Synchytrium</taxon>
    </lineage>
</organism>
<evidence type="ECO:0000256" key="5">
    <source>
        <dbReference type="ARBA" id="ARBA00022475"/>
    </source>
</evidence>
<dbReference type="InterPro" id="IPR011613">
    <property type="entry name" value="GH15-like"/>
</dbReference>
<dbReference type="GO" id="GO:0003824">
    <property type="term" value="F:catalytic activity"/>
    <property type="evidence" value="ECO:0007669"/>
    <property type="project" value="UniProtKB-ARBA"/>
</dbReference>
<feature type="domain" description="GH15-like" evidence="14">
    <location>
        <begin position="59"/>
        <end position="1046"/>
    </location>
</feature>
<feature type="domain" description="Phosphorylase b kinase regulatory subunit alpha/beta C-terminal" evidence="15">
    <location>
        <begin position="1062"/>
        <end position="1242"/>
    </location>
</feature>
<keyword evidence="10" id="KW-0119">Carbohydrate metabolism</keyword>
<feature type="compositionally biased region" description="Polar residues" evidence="13">
    <location>
        <begin position="733"/>
        <end position="746"/>
    </location>
</feature>
<dbReference type="InterPro" id="IPR008734">
    <property type="entry name" value="PHK_A/B_su"/>
</dbReference>
<evidence type="ECO:0000313" key="16">
    <source>
        <dbReference type="EMBL" id="TPX33444.1"/>
    </source>
</evidence>
<dbReference type="Gene3D" id="1.50.10.10">
    <property type="match status" value="1"/>
</dbReference>
<dbReference type="Pfam" id="PF19292">
    <property type="entry name" value="KPBB_C"/>
    <property type="match status" value="1"/>
</dbReference>
<dbReference type="GO" id="GO:0005977">
    <property type="term" value="P:glycogen metabolic process"/>
    <property type="evidence" value="ECO:0007669"/>
    <property type="project" value="UniProtKB-UniPathway"/>
</dbReference>
<dbReference type="GO" id="GO:0005964">
    <property type="term" value="C:phosphorylase kinase complex"/>
    <property type="evidence" value="ECO:0007669"/>
    <property type="project" value="TreeGrafter"/>
</dbReference>
<evidence type="ECO:0000313" key="17">
    <source>
        <dbReference type="Proteomes" id="UP000319731"/>
    </source>
</evidence>
<dbReference type="InterPro" id="IPR045583">
    <property type="entry name" value="KPBA/B_C"/>
</dbReference>
<feature type="compositionally biased region" description="Polar residues" evidence="13">
    <location>
        <begin position="1"/>
        <end position="17"/>
    </location>
</feature>
<feature type="region of interest" description="Disordered" evidence="13">
    <location>
        <begin position="1"/>
        <end position="43"/>
    </location>
</feature>
<keyword evidence="9" id="KW-0472">Membrane</keyword>
<gene>
    <name evidence="16" type="ORF">SmJEL517_g03657</name>
</gene>
<feature type="compositionally biased region" description="Basic residues" evidence="13">
    <location>
        <begin position="752"/>
        <end position="762"/>
    </location>
</feature>